<organism evidence="7 9">
    <name type="scientific">Paenibacillus lignilyticus</name>
    <dbReference type="NCBI Taxonomy" id="1172615"/>
    <lineage>
        <taxon>Bacteria</taxon>
        <taxon>Bacillati</taxon>
        <taxon>Bacillota</taxon>
        <taxon>Bacilli</taxon>
        <taxon>Bacillales</taxon>
        <taxon>Paenibacillaceae</taxon>
        <taxon>Paenibacillus</taxon>
    </lineage>
</organism>
<keyword evidence="9" id="KW-1185">Reference proteome</keyword>
<gene>
    <name evidence="7" type="ORF">I8J30_03955</name>
    <name evidence="8" type="ORF">I8J30_12240</name>
</gene>
<dbReference type="PROSITE" id="PS01124">
    <property type="entry name" value="HTH_ARAC_FAMILY_2"/>
    <property type="match status" value="1"/>
</dbReference>
<keyword evidence="3" id="KW-0804">Transcription</keyword>
<keyword evidence="4" id="KW-0597">Phosphoprotein</keyword>
<dbReference type="PROSITE" id="PS50110">
    <property type="entry name" value="RESPONSE_REGULATORY"/>
    <property type="match status" value="1"/>
</dbReference>
<evidence type="ECO:0000313" key="8">
    <source>
        <dbReference type="EMBL" id="MBP3963477.1"/>
    </source>
</evidence>
<evidence type="ECO:0000256" key="2">
    <source>
        <dbReference type="ARBA" id="ARBA00023125"/>
    </source>
</evidence>
<evidence type="ECO:0000313" key="9">
    <source>
        <dbReference type="Proteomes" id="UP000673394"/>
    </source>
</evidence>
<dbReference type="InterPro" id="IPR041522">
    <property type="entry name" value="CdaR_GGDEF"/>
</dbReference>
<dbReference type="Gene3D" id="1.10.10.60">
    <property type="entry name" value="Homeodomain-like"/>
    <property type="match status" value="2"/>
</dbReference>
<dbReference type="PRINTS" id="PR00032">
    <property type="entry name" value="HTHARAC"/>
</dbReference>
<dbReference type="Pfam" id="PF12833">
    <property type="entry name" value="HTH_18"/>
    <property type="match status" value="1"/>
</dbReference>
<dbReference type="SMART" id="SM00342">
    <property type="entry name" value="HTH_ARAC"/>
    <property type="match status" value="1"/>
</dbReference>
<dbReference type="SUPFAM" id="SSF52172">
    <property type="entry name" value="CheY-like"/>
    <property type="match status" value="1"/>
</dbReference>
<dbReference type="InterPro" id="IPR020449">
    <property type="entry name" value="Tscrpt_reg_AraC-type_HTH"/>
</dbReference>
<dbReference type="InterPro" id="IPR011006">
    <property type="entry name" value="CheY-like_superfamily"/>
</dbReference>
<evidence type="ECO:0000313" key="7">
    <source>
        <dbReference type="EMBL" id="MBP3961852.1"/>
    </source>
</evidence>
<dbReference type="EMBL" id="JAGKSP010000004">
    <property type="protein sequence ID" value="MBP3963477.1"/>
    <property type="molecule type" value="Genomic_DNA"/>
</dbReference>
<evidence type="ECO:0000256" key="3">
    <source>
        <dbReference type="ARBA" id="ARBA00023163"/>
    </source>
</evidence>
<dbReference type="PROSITE" id="PS00041">
    <property type="entry name" value="HTH_ARAC_FAMILY_1"/>
    <property type="match status" value="1"/>
</dbReference>
<proteinExistence type="predicted"/>
<keyword evidence="2" id="KW-0238">DNA-binding</keyword>
<feature type="domain" description="Response regulatory" evidence="6">
    <location>
        <begin position="3"/>
        <end position="120"/>
    </location>
</feature>
<evidence type="ECO:0000256" key="4">
    <source>
        <dbReference type="PROSITE-ProRule" id="PRU00169"/>
    </source>
</evidence>
<protein>
    <submittedName>
        <fullName evidence="7">Response regulator</fullName>
    </submittedName>
</protein>
<dbReference type="InterPro" id="IPR001789">
    <property type="entry name" value="Sig_transdc_resp-reg_receiver"/>
</dbReference>
<dbReference type="Gene3D" id="3.40.50.2300">
    <property type="match status" value="1"/>
</dbReference>
<dbReference type="SMART" id="SM00448">
    <property type="entry name" value="REC"/>
    <property type="match status" value="1"/>
</dbReference>
<evidence type="ECO:0000256" key="1">
    <source>
        <dbReference type="ARBA" id="ARBA00023015"/>
    </source>
</evidence>
<dbReference type="Proteomes" id="UP000673394">
    <property type="component" value="Unassembled WGS sequence"/>
</dbReference>
<dbReference type="InterPro" id="IPR018060">
    <property type="entry name" value="HTH_AraC"/>
</dbReference>
<feature type="domain" description="HTH araC/xylS-type" evidence="5">
    <location>
        <begin position="426"/>
        <end position="525"/>
    </location>
</feature>
<dbReference type="PANTHER" id="PTHR43280:SF2">
    <property type="entry name" value="HTH-TYPE TRANSCRIPTIONAL REGULATOR EXSA"/>
    <property type="match status" value="1"/>
</dbReference>
<name>A0ABS5C795_9BACL</name>
<dbReference type="RefSeq" id="WP_210655547.1">
    <property type="nucleotide sequence ID" value="NZ_JAGKSP010000001.1"/>
</dbReference>
<dbReference type="InterPro" id="IPR009057">
    <property type="entry name" value="Homeodomain-like_sf"/>
</dbReference>
<feature type="modified residue" description="4-aspartylphosphate" evidence="4">
    <location>
        <position position="55"/>
    </location>
</feature>
<reference evidence="7 9" key="1">
    <citation type="submission" date="2021-04" db="EMBL/GenBank/DDBJ databases">
        <title>Paenibacillus sp. DLE-14 whole genome sequence.</title>
        <authorList>
            <person name="Ham Y.J."/>
        </authorList>
    </citation>
    <scope>NUCLEOTIDE SEQUENCE [LARGE SCALE GENOMIC DNA]</scope>
    <source>
        <strain evidence="7 9">DLE-14</strain>
    </source>
</reference>
<dbReference type="Pfam" id="PF00072">
    <property type="entry name" value="Response_reg"/>
    <property type="match status" value="1"/>
</dbReference>
<dbReference type="CDD" id="cd17536">
    <property type="entry name" value="REC_YesN-like"/>
    <property type="match status" value="1"/>
</dbReference>
<sequence length="528" mass="59401">MLKVLIADDDPFTLQGIYESLPWQSLGVETVLVASNGSKALEIARRERPQMLLTDVRMPKMNGIDFATAYRETEPNCHIIFMSGFSDKEYLKSAIKLRAVSYVEKPIDLPEMTEAVRLAVSHYRELLKNPNAEKSTIVAAVPLILSEMAIAITKSQSNKERIEEMCQLASISFPAKLRLQTLLIKIRSMSASGNQEQAETMADYIYNLASGLLTAPDTTGLAAVKDKHHIIVHLYAASGHSEELQDQVDRFASNLLDVLPAKEAVFIAVGKPVVGLANAEQSYRTAAIVLQHMFYNGYSLYGYSENNTPSYSLNSQLITSFGEHLAKQETRLAIRLIHSLTFDIKQHKNTTVNSVKEIYFQLLLVVVRAAGEKEIRLFDNADSSNYLWNLMSDFNTLSELREFLVKKIERYASLLKERSPYSSVVDGILDYIHSHYADQELSIARISAHTLLTASYLCNRFKQETGRTINQYLTEYRVGQAKALLRDASLKISDVSARVGYSNGDYFAKCFRKLTGKNPSEYREDLVE</sequence>
<dbReference type="InterPro" id="IPR018062">
    <property type="entry name" value="HTH_AraC-typ_CS"/>
</dbReference>
<evidence type="ECO:0000259" key="5">
    <source>
        <dbReference type="PROSITE" id="PS01124"/>
    </source>
</evidence>
<evidence type="ECO:0000259" key="6">
    <source>
        <dbReference type="PROSITE" id="PS50110"/>
    </source>
</evidence>
<dbReference type="EMBL" id="JAGKSP010000001">
    <property type="protein sequence ID" value="MBP3961852.1"/>
    <property type="molecule type" value="Genomic_DNA"/>
</dbReference>
<dbReference type="SUPFAM" id="SSF46689">
    <property type="entry name" value="Homeodomain-like"/>
    <property type="match status" value="2"/>
</dbReference>
<accession>A0ABS5C795</accession>
<keyword evidence="1" id="KW-0805">Transcription regulation</keyword>
<dbReference type="Pfam" id="PF17853">
    <property type="entry name" value="GGDEF_2"/>
    <property type="match status" value="1"/>
</dbReference>
<comment type="caution">
    <text evidence="7">The sequence shown here is derived from an EMBL/GenBank/DDBJ whole genome shotgun (WGS) entry which is preliminary data.</text>
</comment>
<dbReference type="PANTHER" id="PTHR43280">
    <property type="entry name" value="ARAC-FAMILY TRANSCRIPTIONAL REGULATOR"/>
    <property type="match status" value="1"/>
</dbReference>